<feature type="transmembrane region" description="Helical" evidence="1">
    <location>
        <begin position="40"/>
        <end position="59"/>
    </location>
</feature>
<keyword evidence="3" id="KW-1185">Reference proteome</keyword>
<accession>A0A2I2FFM2</accession>
<proteinExistence type="predicted"/>
<keyword evidence="1" id="KW-1133">Transmembrane helix</keyword>
<dbReference type="GeneID" id="36519138"/>
<evidence type="ECO:0000313" key="3">
    <source>
        <dbReference type="Proteomes" id="UP000234585"/>
    </source>
</evidence>
<gene>
    <name evidence="2" type="ORF">BDW47DRAFT_103034</name>
</gene>
<evidence type="ECO:0000256" key="1">
    <source>
        <dbReference type="SAM" id="Phobius"/>
    </source>
</evidence>
<sequence length="60" mass="6974">MGRFVGIWLDTRPNQDRTYVLCIYQTSTVRRNDGECKSVITSRGVHCCFFLLLIFLFGLI</sequence>
<organism evidence="2 3">
    <name type="scientific">Aspergillus candidus</name>
    <dbReference type="NCBI Taxonomy" id="41067"/>
    <lineage>
        <taxon>Eukaryota</taxon>
        <taxon>Fungi</taxon>
        <taxon>Dikarya</taxon>
        <taxon>Ascomycota</taxon>
        <taxon>Pezizomycotina</taxon>
        <taxon>Eurotiomycetes</taxon>
        <taxon>Eurotiomycetidae</taxon>
        <taxon>Eurotiales</taxon>
        <taxon>Aspergillaceae</taxon>
        <taxon>Aspergillus</taxon>
        <taxon>Aspergillus subgen. Circumdati</taxon>
    </lineage>
</organism>
<dbReference type="Proteomes" id="UP000234585">
    <property type="component" value="Unassembled WGS sequence"/>
</dbReference>
<protein>
    <submittedName>
        <fullName evidence="2">Uncharacterized protein</fullName>
    </submittedName>
</protein>
<keyword evidence="1" id="KW-0472">Membrane</keyword>
<reference evidence="2 3" key="1">
    <citation type="submission" date="2017-12" db="EMBL/GenBank/DDBJ databases">
        <authorList>
            <consortium name="DOE Joint Genome Institute"/>
            <person name="Haridas S."/>
            <person name="Kjaerbolling I."/>
            <person name="Vesth T.C."/>
            <person name="Frisvad J.C."/>
            <person name="Nybo J.L."/>
            <person name="Theobald S."/>
            <person name="Kuo A."/>
            <person name="Bowyer P."/>
            <person name="Matsuda Y."/>
            <person name="Mondo S."/>
            <person name="Lyhne E.K."/>
            <person name="Kogle M.E."/>
            <person name="Clum A."/>
            <person name="Lipzen A."/>
            <person name="Salamov A."/>
            <person name="Ngan C.Y."/>
            <person name="Daum C."/>
            <person name="Chiniquy J."/>
            <person name="Barry K."/>
            <person name="LaButti K."/>
            <person name="Simmons B.A."/>
            <person name="Magnuson J.K."/>
            <person name="Mortensen U.H."/>
            <person name="Larsen T.O."/>
            <person name="Grigoriev I.V."/>
            <person name="Baker S.E."/>
            <person name="Andersen M.R."/>
            <person name="Nordberg H.P."/>
            <person name="Cantor M.N."/>
            <person name="Hua S.X."/>
        </authorList>
    </citation>
    <scope>NUCLEOTIDE SEQUENCE [LARGE SCALE GENOMIC DNA]</scope>
    <source>
        <strain evidence="2 3">CBS 102.13</strain>
    </source>
</reference>
<dbReference type="RefSeq" id="XP_024673435.1">
    <property type="nucleotide sequence ID" value="XM_024811978.1"/>
</dbReference>
<evidence type="ECO:0000313" key="2">
    <source>
        <dbReference type="EMBL" id="PLB39423.1"/>
    </source>
</evidence>
<dbReference type="EMBL" id="KZ559129">
    <property type="protein sequence ID" value="PLB39423.1"/>
    <property type="molecule type" value="Genomic_DNA"/>
</dbReference>
<name>A0A2I2FFM2_ASPCN</name>
<keyword evidence="1" id="KW-0812">Transmembrane</keyword>
<dbReference type="AlphaFoldDB" id="A0A2I2FFM2"/>